<dbReference type="OrthoDB" id="8773773at2"/>
<keyword evidence="3 6" id="KW-0067">ATP-binding</keyword>
<dbReference type="CDD" id="cd03293">
    <property type="entry name" value="ABC_NrtD_SsuB_transporters"/>
    <property type="match status" value="1"/>
</dbReference>
<dbReference type="RefSeq" id="WP_116755411.1">
    <property type="nucleotide sequence ID" value="NZ_JBHUEX010000001.1"/>
</dbReference>
<feature type="region of interest" description="Disordered" evidence="4">
    <location>
        <begin position="263"/>
        <end position="289"/>
    </location>
</feature>
<keyword evidence="7" id="KW-1185">Reference proteome</keyword>
<evidence type="ECO:0000256" key="4">
    <source>
        <dbReference type="SAM" id="MobiDB-lite"/>
    </source>
</evidence>
<keyword evidence="2" id="KW-0547">Nucleotide-binding</keyword>
<gene>
    <name evidence="6" type="ORF">DDQ50_04130</name>
</gene>
<sequence>MTGARGQQASGTGLHISGLHKEFRVGAKSVVALQDANLHTDQGSFLALLGPSGCGKSTILRILAGLEDPSSGTTRVDGKSPKELRKNNELGIAFQDHALLPWRSVYSNIRLPFEIAGKPVDKAYVDELIDLVGLRGFEKAKPAQLSGGMRQRVSIARSLVMKPSVLLLDEPFGALDDMTRQRLNLELLRIWTEKPATTLLVTHGISEAIFLSDQVAVMSPRPGRIKEVMEIDLPRPRTPEMMRTPEFHAYVDHASELLFGTGGAATDAPSTAPTGIVSPAAPASTEQSV</sequence>
<organism evidence="6 7">
    <name type="scientific">Amnibacterium flavum</name>
    <dbReference type="NCBI Taxonomy" id="2173173"/>
    <lineage>
        <taxon>Bacteria</taxon>
        <taxon>Bacillati</taxon>
        <taxon>Actinomycetota</taxon>
        <taxon>Actinomycetes</taxon>
        <taxon>Micrococcales</taxon>
        <taxon>Microbacteriaceae</taxon>
        <taxon>Amnibacterium</taxon>
    </lineage>
</organism>
<dbReference type="SMART" id="SM00382">
    <property type="entry name" value="AAA"/>
    <property type="match status" value="1"/>
</dbReference>
<evidence type="ECO:0000313" key="7">
    <source>
        <dbReference type="Proteomes" id="UP000244893"/>
    </source>
</evidence>
<evidence type="ECO:0000256" key="2">
    <source>
        <dbReference type="ARBA" id="ARBA00022741"/>
    </source>
</evidence>
<accession>A0A2V1HST7</accession>
<dbReference type="GO" id="GO:0016887">
    <property type="term" value="F:ATP hydrolysis activity"/>
    <property type="evidence" value="ECO:0007669"/>
    <property type="project" value="InterPro"/>
</dbReference>
<proteinExistence type="predicted"/>
<reference evidence="6 7" key="1">
    <citation type="submission" date="2018-05" db="EMBL/GenBank/DDBJ databases">
        <title>Amnibacterium sp. M8JJ-5, whole genome shotgun sequence.</title>
        <authorList>
            <person name="Tuo L."/>
        </authorList>
    </citation>
    <scope>NUCLEOTIDE SEQUENCE [LARGE SCALE GENOMIC DNA]</scope>
    <source>
        <strain evidence="6 7">M8JJ-5</strain>
    </source>
</reference>
<dbReference type="InterPro" id="IPR003439">
    <property type="entry name" value="ABC_transporter-like_ATP-bd"/>
</dbReference>
<dbReference type="InterPro" id="IPR050166">
    <property type="entry name" value="ABC_transporter_ATP-bind"/>
</dbReference>
<comment type="caution">
    <text evidence="6">The sequence shown here is derived from an EMBL/GenBank/DDBJ whole genome shotgun (WGS) entry which is preliminary data.</text>
</comment>
<dbReference type="Proteomes" id="UP000244893">
    <property type="component" value="Unassembled WGS sequence"/>
</dbReference>
<evidence type="ECO:0000313" key="6">
    <source>
        <dbReference type="EMBL" id="PVZ95676.1"/>
    </source>
</evidence>
<keyword evidence="1" id="KW-0813">Transport</keyword>
<dbReference type="PANTHER" id="PTHR42788:SF13">
    <property type="entry name" value="ALIPHATIC SULFONATES IMPORT ATP-BINDING PROTEIN SSUB"/>
    <property type="match status" value="1"/>
</dbReference>
<dbReference type="Pfam" id="PF00005">
    <property type="entry name" value="ABC_tran"/>
    <property type="match status" value="1"/>
</dbReference>
<dbReference type="PANTHER" id="PTHR42788">
    <property type="entry name" value="TAURINE IMPORT ATP-BINDING PROTEIN-RELATED"/>
    <property type="match status" value="1"/>
</dbReference>
<dbReference type="InterPro" id="IPR017871">
    <property type="entry name" value="ABC_transporter-like_CS"/>
</dbReference>
<dbReference type="SUPFAM" id="SSF52540">
    <property type="entry name" value="P-loop containing nucleoside triphosphate hydrolases"/>
    <property type="match status" value="1"/>
</dbReference>
<evidence type="ECO:0000256" key="1">
    <source>
        <dbReference type="ARBA" id="ARBA00022448"/>
    </source>
</evidence>
<evidence type="ECO:0000259" key="5">
    <source>
        <dbReference type="PROSITE" id="PS50893"/>
    </source>
</evidence>
<protein>
    <submittedName>
        <fullName evidence="6">Nitrate/sulfonate/bicarbonate ABC transporter ATP-binding protein</fullName>
    </submittedName>
</protein>
<dbReference type="AlphaFoldDB" id="A0A2V1HST7"/>
<feature type="domain" description="ABC transporter" evidence="5">
    <location>
        <begin position="14"/>
        <end position="245"/>
    </location>
</feature>
<dbReference type="GO" id="GO:0005524">
    <property type="term" value="F:ATP binding"/>
    <property type="evidence" value="ECO:0007669"/>
    <property type="project" value="UniProtKB-KW"/>
</dbReference>
<evidence type="ECO:0000256" key="3">
    <source>
        <dbReference type="ARBA" id="ARBA00022840"/>
    </source>
</evidence>
<dbReference type="Gene3D" id="3.40.50.300">
    <property type="entry name" value="P-loop containing nucleotide triphosphate hydrolases"/>
    <property type="match status" value="1"/>
</dbReference>
<name>A0A2V1HST7_9MICO</name>
<dbReference type="EMBL" id="QEOP01000001">
    <property type="protein sequence ID" value="PVZ95676.1"/>
    <property type="molecule type" value="Genomic_DNA"/>
</dbReference>
<dbReference type="PROSITE" id="PS50893">
    <property type="entry name" value="ABC_TRANSPORTER_2"/>
    <property type="match status" value="1"/>
</dbReference>
<dbReference type="PROSITE" id="PS00211">
    <property type="entry name" value="ABC_TRANSPORTER_1"/>
    <property type="match status" value="1"/>
</dbReference>
<dbReference type="InterPro" id="IPR027417">
    <property type="entry name" value="P-loop_NTPase"/>
</dbReference>
<dbReference type="InterPro" id="IPR003593">
    <property type="entry name" value="AAA+_ATPase"/>
</dbReference>